<evidence type="ECO:0000313" key="3">
    <source>
        <dbReference type="EMBL" id="SBT01789.1"/>
    </source>
</evidence>
<gene>
    <name evidence="3" type="ORF">POVCU1_069510</name>
    <name evidence="2" type="ORF">POVCU2_0007650</name>
</gene>
<dbReference type="EMBL" id="FLQU01000107">
    <property type="protein sequence ID" value="SBS80944.1"/>
    <property type="molecule type" value="Genomic_DNA"/>
</dbReference>
<dbReference type="AlphaFoldDB" id="A0A1A8XAW3"/>
<evidence type="ECO:0000313" key="2">
    <source>
        <dbReference type="EMBL" id="SBS80944.1"/>
    </source>
</evidence>
<keyword evidence="1" id="KW-0812">Transmembrane</keyword>
<evidence type="ECO:0000313" key="4">
    <source>
        <dbReference type="Proteomes" id="UP000078546"/>
    </source>
</evidence>
<protein>
    <submittedName>
        <fullName evidence="3">PIR Superfamily Protein</fullName>
    </submittedName>
</protein>
<sequence length="290" mass="34060">METKCHFCQKEHISTDSYRKELNEIPSISHINEIYLEKIKSITDPILLYHSLSLIRHYEYGSKHFSKCTYKNNVDTACQHLNYWLGQRKHLYTCGGKCVTKEEFWKEQIQPLYELLQSKNKIKGKYWCNIKPRTFLYTFPENIPLPDICQNSVSIVKINSIPKEYNCPTRECNNCDILTPPSTSCDCTNRYNRISTSPETAEYCENSRPCPMELYTGLSVLLTLCGCFFILFLLCKFTPLISWLYRRRIKEKGLMHHIDGDETDEFLAGRSHNTDAHYGYGRNEIFYQSM</sequence>
<evidence type="ECO:0000313" key="5">
    <source>
        <dbReference type="Proteomes" id="UP000078560"/>
    </source>
</evidence>
<reference evidence="4 5" key="1">
    <citation type="submission" date="2016-05" db="EMBL/GenBank/DDBJ databases">
        <authorList>
            <person name="Naeem Raeece"/>
        </authorList>
    </citation>
    <scope>NUCLEOTIDE SEQUENCE [LARGE SCALE GENOMIC DNA]</scope>
</reference>
<dbReference type="Proteomes" id="UP000078560">
    <property type="component" value="Unassembled WGS sequence"/>
</dbReference>
<organism evidence="3 4">
    <name type="scientific">Plasmodium ovale curtisi</name>
    <dbReference type="NCBI Taxonomy" id="864141"/>
    <lineage>
        <taxon>Eukaryota</taxon>
        <taxon>Sar</taxon>
        <taxon>Alveolata</taxon>
        <taxon>Apicomplexa</taxon>
        <taxon>Aconoidasida</taxon>
        <taxon>Haemosporida</taxon>
        <taxon>Plasmodiidae</taxon>
        <taxon>Plasmodium</taxon>
        <taxon>Plasmodium (Plasmodium)</taxon>
    </lineage>
</organism>
<accession>A0A1A8XAW3</accession>
<dbReference type="Proteomes" id="UP000078546">
    <property type="component" value="Unassembled WGS sequence"/>
</dbReference>
<dbReference type="EMBL" id="FLQV01002735">
    <property type="protein sequence ID" value="SBT01789.1"/>
    <property type="molecule type" value="Genomic_DNA"/>
</dbReference>
<reference evidence="3" key="2">
    <citation type="submission" date="2016-05" db="EMBL/GenBank/DDBJ databases">
        <authorList>
            <person name="Lavstsen T."/>
            <person name="Jespersen J.S."/>
        </authorList>
    </citation>
    <scope>NUCLEOTIDE SEQUENCE [LARGE SCALE GENOMIC DNA]</scope>
</reference>
<keyword evidence="1" id="KW-0472">Membrane</keyword>
<proteinExistence type="predicted"/>
<name>A0A1A8XAW3_PLAOA</name>
<keyword evidence="1" id="KW-1133">Transmembrane helix</keyword>
<evidence type="ECO:0000256" key="1">
    <source>
        <dbReference type="SAM" id="Phobius"/>
    </source>
</evidence>
<feature type="transmembrane region" description="Helical" evidence="1">
    <location>
        <begin position="214"/>
        <end position="245"/>
    </location>
</feature>